<dbReference type="InterPro" id="IPR007184">
    <property type="entry name" value="Mannoside_phosphorylase"/>
</dbReference>
<dbReference type="EMBL" id="CP016094">
    <property type="protein sequence ID" value="AOS44340.1"/>
    <property type="molecule type" value="Genomic_DNA"/>
</dbReference>
<dbReference type="AlphaFoldDB" id="A0A1D8ATZ3"/>
<dbReference type="InterPro" id="IPR023296">
    <property type="entry name" value="Glyco_hydro_beta-prop_sf"/>
</dbReference>
<name>A0A1D8ATZ3_9BACT</name>
<keyword evidence="5" id="KW-1185">Reference proteome</keyword>
<dbReference type="STRING" id="1838286.Verru16b_01401"/>
<dbReference type="Gene3D" id="2.115.10.20">
    <property type="entry name" value="Glycosyl hydrolase domain, family 43"/>
    <property type="match status" value="1"/>
</dbReference>
<dbReference type="CDD" id="cd18614">
    <property type="entry name" value="GH130"/>
    <property type="match status" value="1"/>
</dbReference>
<dbReference type="Proteomes" id="UP000095228">
    <property type="component" value="Chromosome"/>
</dbReference>
<dbReference type="OrthoDB" id="9759709at2"/>
<dbReference type="KEGG" id="obg:Verru16b_01401"/>
<keyword evidence="2 4" id="KW-0808">Transferase</keyword>
<dbReference type="SUPFAM" id="SSF75005">
    <property type="entry name" value="Arabinanase/levansucrase/invertase"/>
    <property type="match status" value="1"/>
</dbReference>
<evidence type="ECO:0000313" key="4">
    <source>
        <dbReference type="EMBL" id="AOS44340.1"/>
    </source>
</evidence>
<organism evidence="4 5">
    <name type="scientific">Lacunisphaera limnophila</name>
    <dbReference type="NCBI Taxonomy" id="1838286"/>
    <lineage>
        <taxon>Bacteria</taxon>
        <taxon>Pseudomonadati</taxon>
        <taxon>Verrucomicrobiota</taxon>
        <taxon>Opitutia</taxon>
        <taxon>Opitutales</taxon>
        <taxon>Opitutaceae</taxon>
        <taxon>Lacunisphaera</taxon>
    </lineage>
</organism>
<protein>
    <submittedName>
        <fullName evidence="4">Beta-1,4-mannooligosaccharide phosphorylase</fullName>
        <ecNumber evidence="4">2.4.1.-</ecNumber>
    </submittedName>
</protein>
<accession>A0A1D8ATZ3</accession>
<keyword evidence="1 4" id="KW-0328">Glycosyltransferase</keyword>
<reference evidence="4 5" key="1">
    <citation type="submission" date="2016-06" db="EMBL/GenBank/DDBJ databases">
        <title>Three novel species with peptidoglycan cell walls form the new genus Lacunisphaera gen. nov. in the family Opitutaceae of the verrucomicrobial subdivision 4.</title>
        <authorList>
            <person name="Rast P."/>
            <person name="Gloeckner I."/>
            <person name="Jogler M."/>
            <person name="Boedeker C."/>
            <person name="Jeske O."/>
            <person name="Wiegand S."/>
            <person name="Reinhardt R."/>
            <person name="Schumann P."/>
            <person name="Rohde M."/>
            <person name="Spring S."/>
            <person name="Gloeckner F.O."/>
            <person name="Jogler C."/>
        </authorList>
    </citation>
    <scope>NUCLEOTIDE SEQUENCE [LARGE SCALE GENOMIC DNA]</scope>
    <source>
        <strain evidence="4 5">IG16b</strain>
    </source>
</reference>
<proteinExistence type="inferred from homology"/>
<dbReference type="PANTHER" id="PTHR34106">
    <property type="entry name" value="GLYCOSIDASE"/>
    <property type="match status" value="1"/>
</dbReference>
<evidence type="ECO:0000256" key="1">
    <source>
        <dbReference type="ARBA" id="ARBA00022676"/>
    </source>
</evidence>
<dbReference type="PANTHER" id="PTHR34106:SF5">
    <property type="entry name" value="GLYCOSIDASE"/>
    <property type="match status" value="1"/>
</dbReference>
<sequence>MAPLADFQLTRHPANPILSPNSAADWESLVTTNPAAWHDTSSNEVLLLYRAAGNDADHVVHLGLARSKDGVHFTRDSGHPVASPIPFTPDGGCLEDPRIIKIGEWYYVTVASRPFPPGKYWDEPSLATRIHRTFPTHFPVALRQNLTSTHLFLTKDFKSWIRAGRLTDPSLDERDVIIFPEQVGGKWVTIHRPMQWHGSGFPNDQPAIWIAATDDVLGWKQLKLLAKAEQDWELKVGANNPPLKTPHGWLQIYHAVGPDKHYRLGAMLLDLENPFRVTHRTRRSIYEPTAEWETKGLYNGVCFPCGHAVLNGVYHLYYGGGDVVCGLATTPLDDLLQHLLAQPV</sequence>
<evidence type="ECO:0000256" key="2">
    <source>
        <dbReference type="ARBA" id="ARBA00022679"/>
    </source>
</evidence>
<dbReference type="RefSeq" id="WP_069961593.1">
    <property type="nucleotide sequence ID" value="NZ_CP016094.1"/>
</dbReference>
<comment type="similarity">
    <text evidence="3">Belongs to the glycosyl hydrolase 130 family.</text>
</comment>
<evidence type="ECO:0000313" key="5">
    <source>
        <dbReference type="Proteomes" id="UP000095228"/>
    </source>
</evidence>
<dbReference type="Pfam" id="PF04041">
    <property type="entry name" value="Glyco_hydro_130"/>
    <property type="match status" value="1"/>
</dbReference>
<gene>
    <name evidence="4" type="ORF">Verru16b_01401</name>
</gene>
<dbReference type="EC" id="2.4.1.-" evidence="4"/>
<dbReference type="GO" id="GO:0016757">
    <property type="term" value="F:glycosyltransferase activity"/>
    <property type="evidence" value="ECO:0007669"/>
    <property type="project" value="UniProtKB-KW"/>
</dbReference>
<evidence type="ECO:0000256" key="3">
    <source>
        <dbReference type="ARBA" id="ARBA00024356"/>
    </source>
</evidence>